<dbReference type="AlphaFoldDB" id="A0A9P7ZZM1"/>
<comment type="caution">
    <text evidence="1">The sequence shown here is derived from an EMBL/GenBank/DDBJ whole genome shotgun (WGS) entry which is preliminary data.</text>
</comment>
<proteinExistence type="predicted"/>
<sequence length="68" mass="7557">MCFAVKCDKCGKTTWKGCGMHVEQVMKDIPKSQQCECPREGSSCVLSNRPVSLDVDEHNSSEFLVCLC</sequence>
<dbReference type="PANTHER" id="PTHR34724:SF2">
    <property type="entry name" value="OS12G0596101 PROTEIN"/>
    <property type="match status" value="1"/>
</dbReference>
<accession>A0A9P7ZZM1</accession>
<reference evidence="1" key="1">
    <citation type="submission" date="2021-07" db="EMBL/GenBank/DDBJ databases">
        <title>Draft genome of Mortierella alpina, strain LL118, isolated from an aspen leaf litter sample.</title>
        <authorList>
            <person name="Yang S."/>
            <person name="Vinatzer B.A."/>
        </authorList>
    </citation>
    <scope>NUCLEOTIDE SEQUENCE</scope>
    <source>
        <strain evidence="1">LL118</strain>
    </source>
</reference>
<dbReference type="EMBL" id="JAIFTL010000328">
    <property type="protein sequence ID" value="KAG9320100.1"/>
    <property type="molecule type" value="Genomic_DNA"/>
</dbReference>
<evidence type="ECO:0000313" key="2">
    <source>
        <dbReference type="Proteomes" id="UP000717515"/>
    </source>
</evidence>
<organism evidence="1 2">
    <name type="scientific">Mortierella alpina</name>
    <name type="common">Oleaginous fungus</name>
    <name type="synonym">Mortierella renispora</name>
    <dbReference type="NCBI Taxonomy" id="64518"/>
    <lineage>
        <taxon>Eukaryota</taxon>
        <taxon>Fungi</taxon>
        <taxon>Fungi incertae sedis</taxon>
        <taxon>Mucoromycota</taxon>
        <taxon>Mortierellomycotina</taxon>
        <taxon>Mortierellomycetes</taxon>
        <taxon>Mortierellales</taxon>
        <taxon>Mortierellaceae</taxon>
        <taxon>Mortierella</taxon>
    </lineage>
</organism>
<evidence type="ECO:0000313" key="1">
    <source>
        <dbReference type="EMBL" id="KAG9320100.1"/>
    </source>
</evidence>
<dbReference type="PANTHER" id="PTHR34724">
    <property type="entry name" value="OS12G0596101 PROTEIN"/>
    <property type="match status" value="1"/>
</dbReference>
<dbReference type="Proteomes" id="UP000717515">
    <property type="component" value="Unassembled WGS sequence"/>
</dbReference>
<gene>
    <name evidence="1" type="ORF">KVV02_008321</name>
</gene>
<name>A0A9P7ZZM1_MORAP</name>
<protein>
    <submittedName>
        <fullName evidence="1">Uncharacterized protein</fullName>
    </submittedName>
</protein>